<protein>
    <recommendedName>
        <fullName evidence="3">PLxRFG domain-containing protein</fullName>
    </recommendedName>
</protein>
<name>A0A6L6YDS0_9BURK</name>
<reference evidence="1 2" key="1">
    <citation type="submission" date="2019-12" db="EMBL/GenBank/DDBJ databases">
        <title>Microbes associate with the intestines of laboratory mice.</title>
        <authorList>
            <person name="Navarre W."/>
            <person name="Wong E."/>
        </authorList>
    </citation>
    <scope>NUCLEOTIDE SEQUENCE [LARGE SCALE GENOMIC DNA]</scope>
    <source>
        <strain evidence="1 2">NM82_D38</strain>
    </source>
</reference>
<accession>A0A6L6YDS0</accession>
<evidence type="ECO:0008006" key="3">
    <source>
        <dbReference type="Google" id="ProtNLM"/>
    </source>
</evidence>
<evidence type="ECO:0000313" key="1">
    <source>
        <dbReference type="EMBL" id="MVX55607.1"/>
    </source>
</evidence>
<dbReference type="OrthoDB" id="9041348at2"/>
<dbReference type="RefSeq" id="WP_160334044.1">
    <property type="nucleotide sequence ID" value="NZ_WSRP01000001.1"/>
</dbReference>
<dbReference type="Proteomes" id="UP000472580">
    <property type="component" value="Unassembled WGS sequence"/>
</dbReference>
<dbReference type="EMBL" id="WSRP01000001">
    <property type="protein sequence ID" value="MVX55607.1"/>
    <property type="molecule type" value="Genomic_DNA"/>
</dbReference>
<keyword evidence="2" id="KW-1185">Reference proteome</keyword>
<comment type="caution">
    <text evidence="1">The sequence shown here is derived from an EMBL/GenBank/DDBJ whole genome shotgun (WGS) entry which is preliminary data.</text>
</comment>
<sequence>MGLKEQLQWEDKVKAEQGLMSSYLIQKTPEQSAMLLNKAKELRMTPEQAALVTPEEDAERLTNKANIAGIQAMAPVLVEKMREPNFANVVREDLGNMSLMESAIWKLSTAAGIKPKGVGRSAANSWTRAIQGLFRNETEAIDLKERIDEIKAKQALIANGATPDEVFAGKNEEETIINAARFKNELDSLPELEKQYETALEKKRYQEWSKAQYPVSDATQKFFANKDDWKKAADAFFEDPVQIAADLFPESVVQYAPALAGAAIATAVGAPVAVSAALAGIYSAALDYKSQVDEGVKEAGVNYMEPKKAGQALTSDVIDEARRKAGAHALSVGAFDALSLGVASKVLLPKALVARWAEAPAKKHFANMAVQVPLGGALGGAGEAGGQLLAEGRITSWADIYAEIAGEGFMAPIEVASTSLEARSETLQNKARAELKAQAAQKLNEALKASSAVKIDPSTVESHMEEVAQRSGLTSVSIDGTALEVLSEADSKALSPEVKERIKQAKQNGTSVELPLPQALALMNENPEVAGYLSFNGEPSVNEAAIQDEEVKAAAARQLAAARSATAELFNAEVADVGRLVGEQVLKATGSEEETQALQAIVQSFVAANALDLDMSPKQFWQEYGASILGEPDVKRDAKGNLVEVEGKNPSLWKADAFSQSWGRLERFKISIIDIKDKFVGNYKDLAKHLKSLSGKELKLGVSGTATLNGRGIREIVSRPDPTRVVDENVFKTAVSNLEQLLANSFYGWSAPDRKNRPAIDHVEKHFSGFIHRGKPYAARITVRVISEPKVGKKVYEVDAIEIESLDSGLNWVNQAYAKDKALTKNSSVTEATEEGTRRRANPLHDVQSITPMSPDVQELIEALSHLRNGSFSQASRGDFYPELKLIARWKSADRSTLLHETGHMFLEARMQAYADMLKRGGPKTEGEKHFAENMQKVLKFVGVKSPEQWQSMSTDQKRKGHEKFARSFEAWLMLGKAPSENLQGVFAQFASWLKKLYMCLSGIPGAQFDESVQNMFSNMFLAEAQIREATIRQNVEALFATAEEAGMTPEEFESYHQSVNDMIAEAEAEQTERNTRLSERVNAMRRKALRELQGEVKGELKRIRDEEQKAFEATDTYKAWDKIHNGAAVGGKKVFFKLSMGELLALGFTKRQVEELHKAGLAVKQPRKGGLPIDDLAAALNYPDAKTMVEDLLNNLKPKDVINQRAADRFVRENPELATPQQVQDAAVAAMFNDAKIKVLTAELKAFLRMARKQNVAINNEQMAVLAEEAVSKMKYSDIKPSKYITEANRAKREARQLWAKGDIDGAIRTKRKELGFALMAKAAKQALTYRSKTRRSFDKFKAKVKKSVDQRHWELIQRALANMGLFTEKQLSLNPESQSFERALHKLEAETGANLDQFQVITDAITRADTAFLETPEGFTQFKEFTAALEKLGRDEKHFTLEDKKIELDQLEQDGADSIRAVADQHGRGAKRLRERSGKSERFKNWLIKFGLSQARASALIAVLDGAYDGILTKLIIHPYGHCANKQAELQAKFSKEVDRALSPILKDLRNRRPIASKTFNGAEFSIEEAFTILLNYGNEGNRQRIAETLAVDGIHILEDHDPKDPAAVAQAWAKADAVMDAFFQEMLPDERFYKAAEAVWDTFEKSRQEVDKVIKRMNGRTPLWVQPMPVQIGNRTLKGGYYPIVYDRKASLSGARLASVDGVNSMQSIFSNQGVADGHLKGRLTKYKRPVLLTTRALFDGLNEQTYYCAFAEFMNDMRKLLNPDSPIAKAIHERYGSEYYQAIIDWLKDVRENGRGKTTSSDGVATLLRHGVSIAGIGFNFGVAAIQVVGLTQSAALLGPRWLSRGMAEAMKHGTNANAWVCGKSAMMRDRTRTQFREVSEISSRINGASTVMAKLQEAAYAPLTMVQLMVDIPTWFGAYEKALHEGHSDAEAVDLADWAVMNSQGSGRPGDLSAVERGNPWQKLFTVFYTFFNTALNLAVVSGKTQSTMKAAAQILTICILQPVLEYGIREAASFLGQEDDDDEDEFWVKHLKGAAIASLQFDAGMVWGVREFASAMSDYGYRGPTAMRKYTDSAKALKDAQGILFEDKEFTERALRDFISALGSWTGIPVSPINQAIKGYNLIEEGDSYFSLITGK</sequence>
<organism evidence="1 2">
    <name type="scientific">Parasutterella muris</name>
    <dbReference type="NCBI Taxonomy" id="2565572"/>
    <lineage>
        <taxon>Bacteria</taxon>
        <taxon>Pseudomonadati</taxon>
        <taxon>Pseudomonadota</taxon>
        <taxon>Betaproteobacteria</taxon>
        <taxon>Burkholderiales</taxon>
        <taxon>Sutterellaceae</taxon>
        <taxon>Parasutterella</taxon>
    </lineage>
</organism>
<gene>
    <name evidence="1" type="ORF">E5987_00075</name>
</gene>
<evidence type="ECO:0000313" key="2">
    <source>
        <dbReference type="Proteomes" id="UP000472580"/>
    </source>
</evidence>
<proteinExistence type="predicted"/>